<dbReference type="HOGENOM" id="CLU_035301_1_0_9"/>
<accession>C4V284</accession>
<reference evidence="1 2" key="1">
    <citation type="submission" date="2009-04" db="EMBL/GenBank/DDBJ databases">
        <authorList>
            <person name="Qin X."/>
            <person name="Bachman B."/>
            <person name="Battles P."/>
            <person name="Bell A."/>
            <person name="Bess C."/>
            <person name="Bickham C."/>
            <person name="Chaboub L."/>
            <person name="Chen D."/>
            <person name="Coyle M."/>
            <person name="Deiros D.R."/>
            <person name="Dinh H."/>
            <person name="Forbes L."/>
            <person name="Fowler G."/>
            <person name="Francisco L."/>
            <person name="Fu Q."/>
            <person name="Gubbala S."/>
            <person name="Hale W."/>
            <person name="Han Y."/>
            <person name="Hemphill L."/>
            <person name="Highlander S.K."/>
            <person name="Hirani K."/>
            <person name="Hogues M."/>
            <person name="Jackson L."/>
            <person name="Jakkamsetti A."/>
            <person name="Javaid M."/>
            <person name="Jiang H."/>
            <person name="Korchina V."/>
            <person name="Kovar C."/>
            <person name="Lara F."/>
            <person name="Lee S."/>
            <person name="Mata R."/>
            <person name="Mathew T."/>
            <person name="Moen C."/>
            <person name="Morales K."/>
            <person name="Munidasa M."/>
            <person name="Nazareth L."/>
            <person name="Ngo R."/>
            <person name="Nguyen L."/>
            <person name="Okwuonu G."/>
            <person name="Ongeri F."/>
            <person name="Patil S."/>
            <person name="Petrosino J."/>
            <person name="Pham C."/>
            <person name="Pham P."/>
            <person name="Pu L.-L."/>
            <person name="Puazo M."/>
            <person name="Raj R."/>
            <person name="Reid J."/>
            <person name="Rouhana J."/>
            <person name="Saada N."/>
            <person name="Shang Y."/>
            <person name="Simmons D."/>
            <person name="Thornton R."/>
            <person name="Warren J."/>
            <person name="Weissenberger G."/>
            <person name="Zhang J."/>
            <person name="Zhang L."/>
            <person name="Zhou C."/>
            <person name="Zhu D."/>
            <person name="Muzny D."/>
            <person name="Worley K."/>
            <person name="Gibbs R."/>
        </authorList>
    </citation>
    <scope>NUCLEOTIDE SEQUENCE [LARGE SCALE GENOMIC DNA]</scope>
    <source>
        <strain evidence="1 2">ATCC 43531</strain>
    </source>
</reference>
<dbReference type="STRING" id="638302.HMPREF0908_0628"/>
<dbReference type="RefSeq" id="WP_006689364.1">
    <property type="nucleotide sequence ID" value="NZ_GG694006.1"/>
</dbReference>
<protein>
    <submittedName>
        <fullName evidence="1">Uncharacterized protein</fullName>
    </submittedName>
</protein>
<sequence>MSGTVRLTRGQRCALLQREVKWAEEKAAAYRAAFSRIGVTHADVKDFADMARLPFWDAVAEEGAHAPFFMLTLPLSGLMRMSMLRDAAEGGGHIHCYTQGDVARQVQVTTDMLAACGIHRASTVLLVGNAADSRILDLQYALDGLGATVLSCASAADALRLMDVAVPDTLIAWEHDLPVLEGTLQKMALYRLISIGTQVGARESTRQMAARLGACHMHLFTRAPMGALIGYHSGNGAGIHIEERQFLAEIIDAAGNSSTADGGCGELVLSTIAAEAMPVLRYRMGLRVRLMRGQDCSGNEKIWVAEA</sequence>
<dbReference type="AlphaFoldDB" id="C4V284"/>
<gene>
    <name evidence="1" type="ORF">HMPREF0908_0628</name>
</gene>
<dbReference type="PANTHER" id="PTHR43845:SF1">
    <property type="entry name" value="BLR5969 PROTEIN"/>
    <property type="match status" value="1"/>
</dbReference>
<dbReference type="eggNOG" id="COG1541">
    <property type="taxonomic scope" value="Bacteria"/>
</dbReference>
<dbReference type="Proteomes" id="UP000005309">
    <property type="component" value="Unassembled WGS sequence"/>
</dbReference>
<dbReference type="OrthoDB" id="580775at2"/>
<dbReference type="Gene3D" id="3.40.50.12780">
    <property type="entry name" value="N-terminal domain of ligase-like"/>
    <property type="match status" value="1"/>
</dbReference>
<keyword evidence="2" id="KW-1185">Reference proteome</keyword>
<name>C4V284_9FIRM</name>
<dbReference type="EMBL" id="ACLA01000010">
    <property type="protein sequence ID" value="EEQ48898.1"/>
    <property type="molecule type" value="Genomic_DNA"/>
</dbReference>
<comment type="caution">
    <text evidence="1">The sequence shown here is derived from an EMBL/GenBank/DDBJ whole genome shotgun (WGS) entry which is preliminary data.</text>
</comment>
<dbReference type="PANTHER" id="PTHR43845">
    <property type="entry name" value="BLR5969 PROTEIN"/>
    <property type="match status" value="1"/>
</dbReference>
<evidence type="ECO:0000313" key="1">
    <source>
        <dbReference type="EMBL" id="EEQ48898.1"/>
    </source>
</evidence>
<dbReference type="InterPro" id="IPR042099">
    <property type="entry name" value="ANL_N_sf"/>
</dbReference>
<evidence type="ECO:0000313" key="2">
    <source>
        <dbReference type="Proteomes" id="UP000005309"/>
    </source>
</evidence>
<organism evidence="1 2">
    <name type="scientific">Selenomonas flueggei ATCC 43531</name>
    <dbReference type="NCBI Taxonomy" id="638302"/>
    <lineage>
        <taxon>Bacteria</taxon>
        <taxon>Bacillati</taxon>
        <taxon>Bacillota</taxon>
        <taxon>Negativicutes</taxon>
        <taxon>Selenomonadales</taxon>
        <taxon>Selenomonadaceae</taxon>
        <taxon>Selenomonas</taxon>
    </lineage>
</organism>
<proteinExistence type="predicted"/>